<comment type="caution">
    <text evidence="2">The sequence shown here is derived from an EMBL/GenBank/DDBJ whole genome shotgun (WGS) entry which is preliminary data.</text>
</comment>
<reference evidence="2 3" key="1">
    <citation type="submission" date="2018-02" db="EMBL/GenBank/DDBJ databases">
        <title>8 Nocardia nova and 1 Nocardia cyriacigeorgica strain used for evolution to TMP-SMX.</title>
        <authorList>
            <person name="Mehta H."/>
            <person name="Weng J."/>
            <person name="Shamoo Y."/>
        </authorList>
    </citation>
    <scope>NUCLEOTIDE SEQUENCE [LARGE SCALE GENOMIC DNA]</scope>
    <source>
        <strain evidence="2 3">MDA3139</strain>
    </source>
</reference>
<dbReference type="EMBL" id="PSZC01000010">
    <property type="protein sequence ID" value="PPJ37214.1"/>
    <property type="molecule type" value="Genomic_DNA"/>
</dbReference>
<evidence type="ECO:0000313" key="3">
    <source>
        <dbReference type="Proteomes" id="UP000239874"/>
    </source>
</evidence>
<name>A0A2S6APS3_9NOCA</name>
<feature type="coiled-coil region" evidence="1">
    <location>
        <begin position="11"/>
        <end position="38"/>
    </location>
</feature>
<evidence type="ECO:0000256" key="1">
    <source>
        <dbReference type="SAM" id="Coils"/>
    </source>
</evidence>
<keyword evidence="1" id="KW-0175">Coiled coil</keyword>
<organism evidence="2 3">
    <name type="scientific">Nocardia nova</name>
    <dbReference type="NCBI Taxonomy" id="37330"/>
    <lineage>
        <taxon>Bacteria</taxon>
        <taxon>Bacillati</taxon>
        <taxon>Actinomycetota</taxon>
        <taxon>Actinomycetes</taxon>
        <taxon>Mycobacteriales</taxon>
        <taxon>Nocardiaceae</taxon>
        <taxon>Nocardia</taxon>
    </lineage>
</organism>
<protein>
    <submittedName>
        <fullName evidence="2">Uncharacterized protein</fullName>
    </submittedName>
</protein>
<sequence>MISVARGRHKKAKYSRDLRETETAIAQVQADLAAEEHLLQDALSTRAEVDALKAKLRQACDDRDRACQPEADRLINEIAALQPWRSKVQEQMRLIQVRWGKASEYIDELGDTFSEGTENLLAIVSGVDQALLDIGTTPVAQLTSEAAVRIQRARGERSRDPIHHHSDKQKKLFKDLLISRIPADEVSTDHLASATDTEPATLVRRAGTVLDASVRAVSAWHPMPWIVEPSGESISPDLGLGLAFTSIRTDFVGLPEVPDQPAATMSAASRNALAARPPRQVFDAWHRTFAAETEHCIRSRIPTPVDATPRHPVPADAATLRHWYAAAAWGRAFRSPADCGTSTAHSRIAVATQAAVPFWLPPGHTVTYVDSEPLSSDDLGDLRLPYPQVFLAFADPLQLAPILELDIPGFDEAYAWLAHIVADIAAKERSRRQTITEVLSAGTRGFTGERLSMLDYTAHLGARVEGIVFLADALGRLDDEFAWCLTIPAKSGGVLGRWTLPASLERTAFRDQVINLAAVTAWGDWHRPEDDSAGGDLHATIQLDADRRRLTNAAATVRVLNVKTTARSDSGDGAYSGAQVAPHIRRGHWRRQRYGPSRSLVRRVRIAPVLVNASRGDIGHRVYRLPPVADGHARRADNRKSTTIPACD</sequence>
<dbReference type="Proteomes" id="UP000239874">
    <property type="component" value="Unassembled WGS sequence"/>
</dbReference>
<dbReference type="AlphaFoldDB" id="A0A2S6APS3"/>
<evidence type="ECO:0000313" key="2">
    <source>
        <dbReference type="EMBL" id="PPJ37214.1"/>
    </source>
</evidence>
<dbReference type="InterPro" id="IPR058915">
    <property type="entry name" value="AcrVA2-like"/>
</dbReference>
<accession>A0A2S6APS3</accession>
<dbReference type="Pfam" id="PF26125">
    <property type="entry name" value="AcrVA2-like"/>
    <property type="match status" value="1"/>
</dbReference>
<proteinExistence type="predicted"/>
<gene>
    <name evidence="2" type="ORF">C5E45_16320</name>
</gene>